<dbReference type="EMBL" id="CAUOFW020003403">
    <property type="protein sequence ID" value="CAK9159784.1"/>
    <property type="molecule type" value="Genomic_DNA"/>
</dbReference>
<proteinExistence type="predicted"/>
<organism evidence="1 2">
    <name type="scientific">Ilex paraguariensis</name>
    <name type="common">yerba mate</name>
    <dbReference type="NCBI Taxonomy" id="185542"/>
    <lineage>
        <taxon>Eukaryota</taxon>
        <taxon>Viridiplantae</taxon>
        <taxon>Streptophyta</taxon>
        <taxon>Embryophyta</taxon>
        <taxon>Tracheophyta</taxon>
        <taxon>Spermatophyta</taxon>
        <taxon>Magnoliopsida</taxon>
        <taxon>eudicotyledons</taxon>
        <taxon>Gunneridae</taxon>
        <taxon>Pentapetalae</taxon>
        <taxon>asterids</taxon>
        <taxon>campanulids</taxon>
        <taxon>Aquifoliales</taxon>
        <taxon>Aquifoliaceae</taxon>
        <taxon>Ilex</taxon>
    </lineage>
</organism>
<dbReference type="Proteomes" id="UP001642360">
    <property type="component" value="Unassembled WGS sequence"/>
</dbReference>
<comment type="caution">
    <text evidence="1">The sequence shown here is derived from an EMBL/GenBank/DDBJ whole genome shotgun (WGS) entry which is preliminary data.</text>
</comment>
<accession>A0ABC8SRL2</accession>
<evidence type="ECO:0000313" key="2">
    <source>
        <dbReference type="Proteomes" id="UP001642360"/>
    </source>
</evidence>
<sequence length="174" mass="19321">MSRFHSINGVSVEACIFVGTGSCNSGFECCSCDIWFHISSFNYGKEMERNCDFSKASIILDNNQALMSCCCLLLMFYLFSFVSQRLTAFTAQHLADDKLLRFCKLYCVGYAIPSFYTFAPLLGSSDQGSSSSSIKLSTTTVVFDQGLFVVFDQRLSTTTATTPAIRLQSKDLRL</sequence>
<reference evidence="1 2" key="1">
    <citation type="submission" date="2024-02" db="EMBL/GenBank/DDBJ databases">
        <authorList>
            <person name="Vignale AGUSTIN F."/>
            <person name="Sosa J E."/>
            <person name="Modenutti C."/>
        </authorList>
    </citation>
    <scope>NUCLEOTIDE SEQUENCE [LARGE SCALE GENOMIC DNA]</scope>
</reference>
<dbReference type="AlphaFoldDB" id="A0ABC8SRL2"/>
<keyword evidence="2" id="KW-1185">Reference proteome</keyword>
<gene>
    <name evidence="1" type="ORF">ILEXP_LOCUS28493</name>
</gene>
<name>A0ABC8SRL2_9AQUA</name>
<protein>
    <submittedName>
        <fullName evidence="1">Uncharacterized protein</fullName>
    </submittedName>
</protein>
<evidence type="ECO:0000313" key="1">
    <source>
        <dbReference type="EMBL" id="CAK9159784.1"/>
    </source>
</evidence>